<keyword evidence="2" id="KW-0408">Iron</keyword>
<proteinExistence type="predicted"/>
<evidence type="ECO:0000313" key="6">
    <source>
        <dbReference type="Proteomes" id="UP000286260"/>
    </source>
</evidence>
<dbReference type="SUPFAM" id="SSF54862">
    <property type="entry name" value="4Fe-4S ferredoxins"/>
    <property type="match status" value="1"/>
</dbReference>
<dbReference type="PANTHER" id="PTHR43193:SF2">
    <property type="entry name" value="POLYFERREDOXIN PROTEIN FWDF"/>
    <property type="match status" value="1"/>
</dbReference>
<dbReference type="Gene3D" id="3.30.70.20">
    <property type="match status" value="1"/>
</dbReference>
<feature type="domain" description="4Fe-4S ferredoxin-type" evidence="4">
    <location>
        <begin position="37"/>
        <end position="67"/>
    </location>
</feature>
<dbReference type="PROSITE" id="PS00198">
    <property type="entry name" value="4FE4S_FER_1"/>
    <property type="match status" value="1"/>
</dbReference>
<keyword evidence="1" id="KW-0479">Metal-binding</keyword>
<evidence type="ECO:0000313" key="5">
    <source>
        <dbReference type="EMBL" id="RHC84123.1"/>
    </source>
</evidence>
<dbReference type="GO" id="GO:0051536">
    <property type="term" value="F:iron-sulfur cluster binding"/>
    <property type="evidence" value="ECO:0007669"/>
    <property type="project" value="UniProtKB-KW"/>
</dbReference>
<dbReference type="Proteomes" id="UP000286260">
    <property type="component" value="Unassembled WGS sequence"/>
</dbReference>
<organism evidence="5 6">
    <name type="scientific">Parabacteroides merdae</name>
    <dbReference type="NCBI Taxonomy" id="46503"/>
    <lineage>
        <taxon>Bacteria</taxon>
        <taxon>Pseudomonadati</taxon>
        <taxon>Bacteroidota</taxon>
        <taxon>Bacteroidia</taxon>
        <taxon>Bacteroidales</taxon>
        <taxon>Tannerellaceae</taxon>
        <taxon>Parabacteroides</taxon>
    </lineage>
</organism>
<dbReference type="PROSITE" id="PS51379">
    <property type="entry name" value="4FE4S_FER_2"/>
    <property type="match status" value="2"/>
</dbReference>
<comment type="caution">
    <text evidence="5">The sequence shown here is derived from an EMBL/GenBank/DDBJ whole genome shotgun (WGS) entry which is preliminary data.</text>
</comment>
<evidence type="ECO:0000256" key="1">
    <source>
        <dbReference type="ARBA" id="ARBA00022723"/>
    </source>
</evidence>
<dbReference type="InterPro" id="IPR007525">
    <property type="entry name" value="FrhB_FdhB_C"/>
</dbReference>
<dbReference type="Pfam" id="PF12838">
    <property type="entry name" value="Fer4_7"/>
    <property type="match status" value="1"/>
</dbReference>
<sequence>MILKILLVEILISSPLTRNLPYIWNVTFLNLKKHFLMSKNIKDNCSCSGCGVCKTVCPKNAITFVTDAKGFPRPIVNESCIHCGLCVKQCHEHKLFTGHKVLKAYTAYSNNIEIRNASSSGGVFSEIAIQIIGQGGFVCGADFKKDYTLCHQIVESVEELKGLRKSKYLESDTTHVWKELKDRIVVKNQKGMFVGTPCQCAALCSYLGDKVSNILICDFICHGVASPFVFEKYKAHLKEQYGAPKKIEFRHKKNGEGSYFYYEGVDGWYMVPNYTKSYPYAYASGLIIADDCTNCQYCILERFSDITLGDYVGGPTDYSKSTIFANTQKGLDFFRNAANIVLKEENLQDIISKSWHLTISNTHNPKRIKVFTQLDQPWEYLEQKYFHAPDKMDLYKQAIQNKIKKFIHK</sequence>
<feature type="domain" description="4Fe-4S ferredoxin-type" evidence="4">
    <location>
        <begin position="72"/>
        <end position="100"/>
    </location>
</feature>
<evidence type="ECO:0000256" key="3">
    <source>
        <dbReference type="ARBA" id="ARBA00023014"/>
    </source>
</evidence>
<gene>
    <name evidence="5" type="ORF">DW828_11400</name>
</gene>
<dbReference type="InterPro" id="IPR017900">
    <property type="entry name" value="4Fe4S_Fe_S_CS"/>
</dbReference>
<dbReference type="Pfam" id="PF04432">
    <property type="entry name" value="FrhB_FdhB_C"/>
    <property type="match status" value="1"/>
</dbReference>
<dbReference type="InterPro" id="IPR017896">
    <property type="entry name" value="4Fe4S_Fe-S-bd"/>
</dbReference>
<protein>
    <submittedName>
        <fullName evidence="5">4Fe-4S dicluster domain-containing protein</fullName>
    </submittedName>
</protein>
<dbReference type="AlphaFoldDB" id="A0A3R6HU30"/>
<reference evidence="5 6" key="1">
    <citation type="submission" date="2018-08" db="EMBL/GenBank/DDBJ databases">
        <title>A genome reference for cultivated species of the human gut microbiota.</title>
        <authorList>
            <person name="Zou Y."/>
            <person name="Xue W."/>
            <person name="Luo G."/>
        </authorList>
    </citation>
    <scope>NUCLEOTIDE SEQUENCE [LARGE SCALE GENOMIC DNA]</scope>
    <source>
        <strain evidence="5 6">AM34-17</strain>
    </source>
</reference>
<dbReference type="EMBL" id="QSII01000015">
    <property type="protein sequence ID" value="RHC84123.1"/>
    <property type="molecule type" value="Genomic_DNA"/>
</dbReference>
<name>A0A3R6HU30_9BACT</name>
<evidence type="ECO:0000256" key="2">
    <source>
        <dbReference type="ARBA" id="ARBA00023004"/>
    </source>
</evidence>
<keyword evidence="3" id="KW-0411">Iron-sulfur</keyword>
<evidence type="ECO:0000259" key="4">
    <source>
        <dbReference type="PROSITE" id="PS51379"/>
    </source>
</evidence>
<accession>A0A3R6HU30</accession>
<dbReference type="GO" id="GO:0046872">
    <property type="term" value="F:metal ion binding"/>
    <property type="evidence" value="ECO:0007669"/>
    <property type="project" value="UniProtKB-KW"/>
</dbReference>
<dbReference type="InterPro" id="IPR052977">
    <property type="entry name" value="Polyferredoxin-like_ET"/>
</dbReference>
<dbReference type="PANTHER" id="PTHR43193">
    <property type="match status" value="1"/>
</dbReference>